<keyword evidence="2" id="KW-1185">Reference proteome</keyword>
<reference evidence="1 2" key="1">
    <citation type="submission" date="2017-04" db="EMBL/GenBank/DDBJ databases">
        <authorList>
            <person name="Afonso C.L."/>
            <person name="Miller P.J."/>
            <person name="Scott M.A."/>
            <person name="Spackman E."/>
            <person name="Goraichik I."/>
            <person name="Dimitrov K.M."/>
            <person name="Suarez D.L."/>
            <person name="Swayne D.E."/>
        </authorList>
    </citation>
    <scope>NUCLEOTIDE SEQUENCE [LARGE SCALE GENOMIC DNA]</scope>
</reference>
<sequence length="123" mass="14466">MRLDQLQRHMNERGLANAICYHLGYDNLIWISKDTDMQAEHWNKYSISWEVPDTDYDFDGWALDIAEKLKLEPSYLEFNPLLEPDTKGKFMLYGYQIMPTSSVPSGFIVVFKYTYIDPELALM</sequence>
<name>A0A2H4IB71_9CAUD</name>
<gene>
    <name evidence="1" type="ORF">Y3_163</name>
</gene>
<dbReference type="EMBL" id="KY984068">
    <property type="protein sequence ID" value="ARW58803.1"/>
    <property type="molecule type" value="Genomic_DNA"/>
</dbReference>
<evidence type="ECO:0000313" key="2">
    <source>
        <dbReference type="Proteomes" id="UP000240568"/>
    </source>
</evidence>
<evidence type="ECO:0000313" key="1">
    <source>
        <dbReference type="EMBL" id="ARW58803.1"/>
    </source>
</evidence>
<protein>
    <submittedName>
        <fullName evidence="1">Uncharacterized protein</fullName>
    </submittedName>
</protein>
<dbReference type="Proteomes" id="UP000240568">
    <property type="component" value="Segment"/>
</dbReference>
<organism evidence="1 2">
    <name type="scientific">Erwinia phage vB_EamM_Y3</name>
    <dbReference type="NCBI Taxonomy" id="1983553"/>
    <lineage>
        <taxon>Viruses</taxon>
        <taxon>Duplodnaviria</taxon>
        <taxon>Heunggongvirae</taxon>
        <taxon>Uroviricota</taxon>
        <taxon>Caudoviricetes</taxon>
        <taxon>Sasquatchvirus</taxon>
        <taxon>Sasquatchvirus Y3</taxon>
    </lineage>
</organism>
<proteinExistence type="predicted"/>
<accession>A0A2H4IB71</accession>